<dbReference type="InterPro" id="IPR001299">
    <property type="entry name" value="Ependymin"/>
</dbReference>
<dbReference type="Pfam" id="PF00811">
    <property type="entry name" value="Ependymin"/>
    <property type="match status" value="1"/>
</dbReference>
<evidence type="ECO:0000256" key="1">
    <source>
        <dbReference type="SAM" id="SignalP"/>
    </source>
</evidence>
<dbReference type="PANTHER" id="PTHR10697:SF1">
    <property type="entry name" value="MAMMALIAN EPENDYMIN-RELATED PROTEIN 1"/>
    <property type="match status" value="1"/>
</dbReference>
<evidence type="ECO:0000313" key="2">
    <source>
        <dbReference type="EMBL" id="CAF1140114.1"/>
    </source>
</evidence>
<dbReference type="PANTHER" id="PTHR10697">
    <property type="entry name" value="MAMMALIAN EPENDYMIN-RELATED PROTEIN 1"/>
    <property type="match status" value="1"/>
</dbReference>
<dbReference type="Proteomes" id="UP000663882">
    <property type="component" value="Unassembled WGS sequence"/>
</dbReference>
<dbReference type="GO" id="GO:0005764">
    <property type="term" value="C:lysosome"/>
    <property type="evidence" value="ECO:0007669"/>
    <property type="project" value="TreeGrafter"/>
</dbReference>
<evidence type="ECO:0000313" key="3">
    <source>
        <dbReference type="EMBL" id="CAF1171725.1"/>
    </source>
</evidence>
<evidence type="ECO:0000313" key="5">
    <source>
        <dbReference type="Proteomes" id="UP000663854"/>
    </source>
</evidence>
<feature type="signal peptide" evidence="1">
    <location>
        <begin position="1"/>
        <end position="18"/>
    </location>
</feature>
<dbReference type="Proteomes" id="UP000663854">
    <property type="component" value="Unassembled WGS sequence"/>
</dbReference>
<dbReference type="GO" id="GO:0005576">
    <property type="term" value="C:extracellular region"/>
    <property type="evidence" value="ECO:0007669"/>
    <property type="project" value="InterPro"/>
</dbReference>
<keyword evidence="6" id="KW-1185">Reference proteome</keyword>
<comment type="caution">
    <text evidence="3">The sequence shown here is derived from an EMBL/GenBank/DDBJ whole genome shotgun (WGS) entry which is preliminary data.</text>
</comment>
<dbReference type="AlphaFoldDB" id="A0A814U9J2"/>
<dbReference type="EMBL" id="CAJNOH010001070">
    <property type="protein sequence ID" value="CAF1171725.1"/>
    <property type="molecule type" value="Genomic_DNA"/>
</dbReference>
<dbReference type="EMBL" id="CAJNOO010001355">
    <property type="protein sequence ID" value="CAF1140114.1"/>
    <property type="molecule type" value="Genomic_DNA"/>
</dbReference>
<dbReference type="EMBL" id="CAJNOL010001835">
    <property type="protein sequence ID" value="CAF1425839.1"/>
    <property type="molecule type" value="Genomic_DNA"/>
</dbReference>
<dbReference type="GO" id="GO:0007160">
    <property type="term" value="P:cell-matrix adhesion"/>
    <property type="evidence" value="ECO:0007669"/>
    <property type="project" value="InterPro"/>
</dbReference>
<proteinExistence type="predicted"/>
<evidence type="ECO:0000313" key="6">
    <source>
        <dbReference type="Proteomes" id="UP000663870"/>
    </source>
</evidence>
<sequence>MFSTFAILATIFMTSTHGNPMISVSDEPARCCIPKLFSTQIRISSAMLLLDGKSMISYSYNNFSYDASRGLVRMRGVTFTEPDHTQINMWTIENQINGEIYTINMDSNTCYKSINRVKPILCIPDTAMYVHSFTFGDGDKKMIGDTWLIRMEDYVNYVTVSRDGRCVPLTGHYYFHNPHDVNTLIMSDFMPQINDLSIFNVPDICKTEV</sequence>
<organism evidence="3 5">
    <name type="scientific">Rotaria sordida</name>
    <dbReference type="NCBI Taxonomy" id="392033"/>
    <lineage>
        <taxon>Eukaryota</taxon>
        <taxon>Metazoa</taxon>
        <taxon>Spiralia</taxon>
        <taxon>Gnathifera</taxon>
        <taxon>Rotifera</taxon>
        <taxon>Eurotatoria</taxon>
        <taxon>Bdelloidea</taxon>
        <taxon>Philodinida</taxon>
        <taxon>Philodinidae</taxon>
        <taxon>Rotaria</taxon>
    </lineage>
</organism>
<gene>
    <name evidence="4" type="ORF">JXQ802_LOCUS36137</name>
    <name evidence="3" type="ORF">PYM288_LOCUS23310</name>
    <name evidence="2" type="ORF">RFH988_LOCUS21339</name>
</gene>
<keyword evidence="1" id="KW-0732">Signal</keyword>
<reference evidence="3" key="1">
    <citation type="submission" date="2021-02" db="EMBL/GenBank/DDBJ databases">
        <authorList>
            <person name="Nowell W R."/>
        </authorList>
    </citation>
    <scope>NUCLEOTIDE SEQUENCE</scope>
</reference>
<evidence type="ECO:0000313" key="4">
    <source>
        <dbReference type="EMBL" id="CAF1425839.1"/>
    </source>
</evidence>
<accession>A0A814U9J2</accession>
<protein>
    <submittedName>
        <fullName evidence="3">Uncharacterized protein</fullName>
    </submittedName>
</protein>
<feature type="chain" id="PRO_5036226135" evidence="1">
    <location>
        <begin position="19"/>
        <end position="209"/>
    </location>
</feature>
<name>A0A814U9J2_9BILA</name>
<dbReference type="Proteomes" id="UP000663870">
    <property type="component" value="Unassembled WGS sequence"/>
</dbReference>
<dbReference type="OrthoDB" id="10070532at2759"/>
<dbReference type="GO" id="GO:0005509">
    <property type="term" value="F:calcium ion binding"/>
    <property type="evidence" value="ECO:0007669"/>
    <property type="project" value="InterPro"/>
</dbReference>